<feature type="transmembrane region" description="Helical" evidence="8">
    <location>
        <begin position="40"/>
        <end position="58"/>
    </location>
</feature>
<keyword evidence="2 8" id="KW-0474">Menaquinone biosynthesis</keyword>
<organism evidence="10 11">
    <name type="scientific">Paralabilibaculum antarcticum</name>
    <dbReference type="NCBI Taxonomy" id="2912572"/>
    <lineage>
        <taxon>Bacteria</taxon>
        <taxon>Pseudomonadati</taxon>
        <taxon>Bacteroidota</taxon>
        <taxon>Bacteroidia</taxon>
        <taxon>Marinilabiliales</taxon>
        <taxon>Marinifilaceae</taxon>
        <taxon>Paralabilibaculum</taxon>
    </lineage>
</organism>
<comment type="pathway">
    <text evidence="8">Quinol/quinone metabolism; menaquinone biosynthesis; menaquinol from 1,4-dihydroxy-2-naphthoate: step 1/2.</text>
</comment>
<evidence type="ECO:0000256" key="8">
    <source>
        <dbReference type="HAMAP-Rule" id="MF_01937"/>
    </source>
</evidence>
<keyword evidence="6 8" id="KW-1133">Transmembrane helix</keyword>
<dbReference type="GO" id="GO:0046428">
    <property type="term" value="F:1,4-dihydroxy-2-naphthoate polyprenyltransferase activity"/>
    <property type="evidence" value="ECO:0007669"/>
    <property type="project" value="UniProtKB-EC"/>
</dbReference>
<keyword evidence="3 8" id="KW-1003">Cell membrane</keyword>
<dbReference type="PANTHER" id="PTHR13929:SF0">
    <property type="entry name" value="UBIA PRENYLTRANSFERASE DOMAIN-CONTAINING PROTEIN 1"/>
    <property type="match status" value="1"/>
</dbReference>
<dbReference type="EC" id="2.5.1.74" evidence="8 9"/>
<dbReference type="NCBIfam" id="NF004750">
    <property type="entry name" value="PRK06080.1-2"/>
    <property type="match status" value="1"/>
</dbReference>
<feature type="transmembrane region" description="Helical" evidence="8">
    <location>
        <begin position="283"/>
        <end position="300"/>
    </location>
</feature>
<sequence length="303" mass="33403">MSKTKAWIHAFRLRTLPLALSSILLGSFLAASHDKFNSSIFILAITTTLFLQILSNLANDLGDSISGADNENRIGPERAVQSGDISKKEMKNMLFVFIVLSLITGSYLIYEGLQLISLQEGLILLGVGVLAIGAAINYTIGKNPYGYMGFGDLFVFIFFGLVGVIGSYFLHTGSLNWITVLPAISIGLLSVGVLNLNNMRDVENDSKTGKITIVVKMGAEKAKIYHLTLIFIAMLSACLYTFFKWDSALQLLFLFSFPFFIRNIIVVIKNVNSRELDPELKKLAISTFLFSLCFGLGLILKLF</sequence>
<dbReference type="InterPro" id="IPR000537">
    <property type="entry name" value="UbiA_prenyltransferase"/>
</dbReference>
<comment type="caution">
    <text evidence="10">The sequence shown here is derived from an EMBL/GenBank/DDBJ whole genome shotgun (WGS) entry which is preliminary data.</text>
</comment>
<reference evidence="10 11" key="1">
    <citation type="submission" date="2022-01" db="EMBL/GenBank/DDBJ databases">
        <title>Labilibaculum sp. nov, a marine bacterium isolated from Antarctica.</title>
        <authorList>
            <person name="Dai W."/>
        </authorList>
    </citation>
    <scope>NUCLEOTIDE SEQUENCE [LARGE SCALE GENOMIC DNA]</scope>
    <source>
        <strain evidence="10 11">DW002</strain>
    </source>
</reference>
<proteinExistence type="inferred from homology"/>
<dbReference type="InterPro" id="IPR004657">
    <property type="entry name" value="MenA"/>
</dbReference>
<evidence type="ECO:0000256" key="2">
    <source>
        <dbReference type="ARBA" id="ARBA00022428"/>
    </source>
</evidence>
<name>A0ABT5VXZ7_9BACT</name>
<dbReference type="InterPro" id="IPR044878">
    <property type="entry name" value="UbiA_sf"/>
</dbReference>
<feature type="transmembrane region" description="Helical" evidence="8">
    <location>
        <begin position="93"/>
        <end position="110"/>
    </location>
</feature>
<evidence type="ECO:0000256" key="6">
    <source>
        <dbReference type="ARBA" id="ARBA00022989"/>
    </source>
</evidence>
<feature type="transmembrane region" description="Helical" evidence="8">
    <location>
        <begin position="224"/>
        <end position="243"/>
    </location>
</feature>
<comment type="subcellular location">
    <subcellularLocation>
        <location evidence="8">Cell membrane</location>
        <topology evidence="8">Multi-pass membrane protein</topology>
    </subcellularLocation>
    <subcellularLocation>
        <location evidence="1">Membrane</location>
        <topology evidence="1">Multi-pass membrane protein</topology>
    </subcellularLocation>
</comment>
<feature type="transmembrane region" description="Helical" evidence="8">
    <location>
        <begin position="249"/>
        <end position="271"/>
    </location>
</feature>
<accession>A0ABT5VXZ7</accession>
<dbReference type="PANTHER" id="PTHR13929">
    <property type="entry name" value="1,4-DIHYDROXY-2-NAPHTHOATE OCTAPRENYLTRANSFERASE"/>
    <property type="match status" value="1"/>
</dbReference>
<evidence type="ECO:0000313" key="11">
    <source>
        <dbReference type="Proteomes" id="UP001528920"/>
    </source>
</evidence>
<evidence type="ECO:0000256" key="3">
    <source>
        <dbReference type="ARBA" id="ARBA00022475"/>
    </source>
</evidence>
<dbReference type="Gene3D" id="1.10.357.140">
    <property type="entry name" value="UbiA prenyltransferase"/>
    <property type="match status" value="1"/>
</dbReference>
<keyword evidence="11" id="KW-1185">Reference proteome</keyword>
<keyword evidence="5 8" id="KW-0812">Transmembrane</keyword>
<feature type="transmembrane region" description="Helical" evidence="8">
    <location>
        <begin position="153"/>
        <end position="171"/>
    </location>
</feature>
<evidence type="ECO:0000256" key="1">
    <source>
        <dbReference type="ARBA" id="ARBA00004141"/>
    </source>
</evidence>
<dbReference type="Proteomes" id="UP001528920">
    <property type="component" value="Unassembled WGS sequence"/>
</dbReference>
<evidence type="ECO:0000256" key="9">
    <source>
        <dbReference type="NCBIfam" id="TIGR00751"/>
    </source>
</evidence>
<dbReference type="RefSeq" id="WP_275111620.1">
    <property type="nucleotide sequence ID" value="NZ_JAKJSC010000009.1"/>
</dbReference>
<comment type="similarity">
    <text evidence="8">Belongs to the MenA family. Type 1 subfamily.</text>
</comment>
<gene>
    <name evidence="8" type="primary">menA</name>
    <name evidence="10" type="ORF">L3049_20035</name>
</gene>
<dbReference type="NCBIfam" id="TIGR00751">
    <property type="entry name" value="menA"/>
    <property type="match status" value="1"/>
</dbReference>
<feature type="transmembrane region" description="Helical" evidence="8">
    <location>
        <begin position="122"/>
        <end position="141"/>
    </location>
</feature>
<dbReference type="EMBL" id="JAKJSC010000009">
    <property type="protein sequence ID" value="MDE5420289.1"/>
    <property type="molecule type" value="Genomic_DNA"/>
</dbReference>
<dbReference type="HAMAP" id="MF_01937">
    <property type="entry name" value="MenA_1"/>
    <property type="match status" value="1"/>
</dbReference>
<feature type="transmembrane region" description="Helical" evidence="8">
    <location>
        <begin position="177"/>
        <end position="197"/>
    </location>
</feature>
<evidence type="ECO:0000256" key="4">
    <source>
        <dbReference type="ARBA" id="ARBA00022679"/>
    </source>
</evidence>
<keyword evidence="4 8" id="KW-0808">Transferase</keyword>
<comment type="function">
    <text evidence="8">Conversion of 1,4-dihydroxy-2-naphthoate (DHNA) to demethylmenaquinone (DMK).</text>
</comment>
<comment type="catalytic activity">
    <reaction evidence="8">
        <text>an all-trans-polyprenyl diphosphate + 1,4-dihydroxy-2-naphthoate + H(+) = a 2-demethylmenaquinol + CO2 + diphosphate</text>
        <dbReference type="Rhea" id="RHEA:26478"/>
        <dbReference type="Rhea" id="RHEA-COMP:9563"/>
        <dbReference type="Rhea" id="RHEA-COMP:9564"/>
        <dbReference type="ChEBI" id="CHEBI:11173"/>
        <dbReference type="ChEBI" id="CHEBI:15378"/>
        <dbReference type="ChEBI" id="CHEBI:16526"/>
        <dbReference type="ChEBI" id="CHEBI:33019"/>
        <dbReference type="ChEBI" id="CHEBI:55437"/>
        <dbReference type="ChEBI" id="CHEBI:58914"/>
        <dbReference type="EC" id="2.5.1.74"/>
    </reaction>
</comment>
<evidence type="ECO:0000313" key="10">
    <source>
        <dbReference type="EMBL" id="MDE5420289.1"/>
    </source>
</evidence>
<dbReference type="InterPro" id="IPR026046">
    <property type="entry name" value="UBIAD1"/>
</dbReference>
<keyword evidence="7 8" id="KW-0472">Membrane</keyword>
<dbReference type="PIRSF" id="PIRSF005355">
    <property type="entry name" value="UBIAD1"/>
    <property type="match status" value="1"/>
</dbReference>
<protein>
    <recommendedName>
        <fullName evidence="8 9">1,4-dihydroxy-2-naphthoate octaprenyltransferase</fullName>
        <shortName evidence="8">DHNA-octaprenyltransferase</shortName>
        <ecNumber evidence="8 9">2.5.1.74</ecNumber>
    </recommendedName>
</protein>
<dbReference type="Pfam" id="PF01040">
    <property type="entry name" value="UbiA"/>
    <property type="match status" value="1"/>
</dbReference>
<evidence type="ECO:0000256" key="5">
    <source>
        <dbReference type="ARBA" id="ARBA00022692"/>
    </source>
</evidence>
<evidence type="ECO:0000256" key="7">
    <source>
        <dbReference type="ARBA" id="ARBA00023136"/>
    </source>
</evidence>
<dbReference type="CDD" id="cd13962">
    <property type="entry name" value="PT_UbiA_UBIAD1"/>
    <property type="match status" value="1"/>
</dbReference>